<gene>
    <name evidence="2" type="ORF">AFUS01_LOCUS455</name>
</gene>
<evidence type="ECO:0000313" key="2">
    <source>
        <dbReference type="EMBL" id="CAG7642704.1"/>
    </source>
</evidence>
<dbReference type="EMBL" id="CAJVCH010002075">
    <property type="protein sequence ID" value="CAG7642704.1"/>
    <property type="molecule type" value="Genomic_DNA"/>
</dbReference>
<keyword evidence="3" id="KW-1185">Reference proteome</keyword>
<organism evidence="2 3">
    <name type="scientific">Allacma fusca</name>
    <dbReference type="NCBI Taxonomy" id="39272"/>
    <lineage>
        <taxon>Eukaryota</taxon>
        <taxon>Metazoa</taxon>
        <taxon>Ecdysozoa</taxon>
        <taxon>Arthropoda</taxon>
        <taxon>Hexapoda</taxon>
        <taxon>Collembola</taxon>
        <taxon>Symphypleona</taxon>
        <taxon>Sminthuridae</taxon>
        <taxon>Allacma</taxon>
    </lineage>
</organism>
<evidence type="ECO:0008006" key="4">
    <source>
        <dbReference type="Google" id="ProtNLM"/>
    </source>
</evidence>
<sequence>MTVIRVRVLMIMIVQVLVTVRIKMDQVRVAIVGWVMMTYPDLMTRIQMEMVLRDVMLCRIRPSFHFFSGIWNMYCLEQAIVFPI</sequence>
<feature type="chain" id="PRO_5035295317" description="Secreted protein" evidence="1">
    <location>
        <begin position="20"/>
        <end position="84"/>
    </location>
</feature>
<protein>
    <recommendedName>
        <fullName evidence="4">Secreted protein</fullName>
    </recommendedName>
</protein>
<dbReference type="Proteomes" id="UP000708208">
    <property type="component" value="Unassembled WGS sequence"/>
</dbReference>
<feature type="signal peptide" evidence="1">
    <location>
        <begin position="1"/>
        <end position="19"/>
    </location>
</feature>
<feature type="non-terminal residue" evidence="2">
    <location>
        <position position="84"/>
    </location>
</feature>
<comment type="caution">
    <text evidence="2">The sequence shown here is derived from an EMBL/GenBank/DDBJ whole genome shotgun (WGS) entry which is preliminary data.</text>
</comment>
<keyword evidence="1" id="KW-0732">Signal</keyword>
<dbReference type="AlphaFoldDB" id="A0A8J2J1Y4"/>
<proteinExistence type="predicted"/>
<evidence type="ECO:0000313" key="3">
    <source>
        <dbReference type="Proteomes" id="UP000708208"/>
    </source>
</evidence>
<reference evidence="2" key="1">
    <citation type="submission" date="2021-06" db="EMBL/GenBank/DDBJ databases">
        <authorList>
            <person name="Hodson N. C."/>
            <person name="Mongue J. A."/>
            <person name="Jaron S. K."/>
        </authorList>
    </citation>
    <scope>NUCLEOTIDE SEQUENCE</scope>
</reference>
<evidence type="ECO:0000256" key="1">
    <source>
        <dbReference type="SAM" id="SignalP"/>
    </source>
</evidence>
<name>A0A8J2J1Y4_9HEXA</name>
<accession>A0A8J2J1Y4</accession>